<name>A0A412SPL3_BACUN</name>
<dbReference type="InterPro" id="IPR028098">
    <property type="entry name" value="Glyco_trans_4-like_N"/>
</dbReference>
<dbReference type="PANTHER" id="PTHR12526:SF630">
    <property type="entry name" value="GLYCOSYLTRANSFERASE"/>
    <property type="match status" value="1"/>
</dbReference>
<dbReference type="InterPro" id="IPR001296">
    <property type="entry name" value="Glyco_trans_1"/>
</dbReference>
<organism evidence="4 5">
    <name type="scientific">Bacteroides uniformis</name>
    <dbReference type="NCBI Taxonomy" id="820"/>
    <lineage>
        <taxon>Bacteria</taxon>
        <taxon>Pseudomonadati</taxon>
        <taxon>Bacteroidota</taxon>
        <taxon>Bacteroidia</taxon>
        <taxon>Bacteroidales</taxon>
        <taxon>Bacteroidaceae</taxon>
        <taxon>Bacteroides</taxon>
    </lineage>
</organism>
<keyword evidence="4" id="KW-0808">Transferase</keyword>
<gene>
    <name evidence="4" type="ORF">DWW83_09375</name>
    <name evidence="3" type="ORF">POZ10_17695</name>
</gene>
<accession>A0A412SPL3</accession>
<dbReference type="Proteomes" id="UP000284022">
    <property type="component" value="Unassembled WGS sequence"/>
</dbReference>
<dbReference type="GO" id="GO:0016757">
    <property type="term" value="F:glycosyltransferase activity"/>
    <property type="evidence" value="ECO:0007669"/>
    <property type="project" value="InterPro"/>
</dbReference>
<dbReference type="EMBL" id="JAQNSI010000488">
    <property type="protein sequence ID" value="MDC1902445.1"/>
    <property type="molecule type" value="Genomic_DNA"/>
</dbReference>
<feature type="domain" description="Glycosyl transferase family 1" evidence="1">
    <location>
        <begin position="187"/>
        <end position="354"/>
    </location>
</feature>
<reference evidence="4 5" key="1">
    <citation type="submission" date="2018-08" db="EMBL/GenBank/DDBJ databases">
        <title>A genome reference for cultivated species of the human gut microbiota.</title>
        <authorList>
            <person name="Zou Y."/>
            <person name="Xue W."/>
            <person name="Luo G."/>
        </authorList>
    </citation>
    <scope>NUCLEOTIDE SEQUENCE [LARGE SCALE GENOMIC DNA]</scope>
    <source>
        <strain evidence="4 5">AF17-20</strain>
    </source>
</reference>
<dbReference type="CDD" id="cd03808">
    <property type="entry name" value="GT4_CapM-like"/>
    <property type="match status" value="1"/>
</dbReference>
<evidence type="ECO:0000313" key="5">
    <source>
        <dbReference type="Proteomes" id="UP000284022"/>
    </source>
</evidence>
<evidence type="ECO:0000313" key="4">
    <source>
        <dbReference type="EMBL" id="RGU39532.1"/>
    </source>
</evidence>
<dbReference type="AlphaFoldDB" id="A0A412SPL3"/>
<evidence type="ECO:0000259" key="2">
    <source>
        <dbReference type="Pfam" id="PF13579"/>
    </source>
</evidence>
<proteinExistence type="predicted"/>
<dbReference type="Pfam" id="PF00534">
    <property type="entry name" value="Glycos_transf_1"/>
    <property type="match status" value="1"/>
</dbReference>
<reference evidence="3" key="2">
    <citation type="submission" date="2022-10" db="EMBL/GenBank/DDBJ databases">
        <title>Human gut microbiome strain richness.</title>
        <authorList>
            <person name="Chen-Liaw A."/>
        </authorList>
    </citation>
    <scope>NUCLEOTIDE SEQUENCE</scope>
    <source>
        <strain evidence="3">1001713st1_F9_1001713B170221_170320</strain>
    </source>
</reference>
<evidence type="ECO:0000259" key="1">
    <source>
        <dbReference type="Pfam" id="PF00534"/>
    </source>
</evidence>
<dbReference type="PANTHER" id="PTHR12526">
    <property type="entry name" value="GLYCOSYLTRANSFERASE"/>
    <property type="match status" value="1"/>
</dbReference>
<dbReference type="SUPFAM" id="SSF53756">
    <property type="entry name" value="UDP-Glycosyltransferase/glycogen phosphorylase"/>
    <property type="match status" value="1"/>
</dbReference>
<protein>
    <submittedName>
        <fullName evidence="4">Glycosyltransferase family 1 protein</fullName>
    </submittedName>
    <submittedName>
        <fullName evidence="3">Glycosyltransferase family 4 protein</fullName>
    </submittedName>
</protein>
<dbReference type="EMBL" id="QRXV01000008">
    <property type="protein sequence ID" value="RGU39532.1"/>
    <property type="molecule type" value="Genomic_DNA"/>
</dbReference>
<dbReference type="Gene3D" id="3.40.50.2000">
    <property type="entry name" value="Glycogen Phosphorylase B"/>
    <property type="match status" value="2"/>
</dbReference>
<dbReference type="RefSeq" id="WP_057256426.1">
    <property type="nucleotide sequence ID" value="NZ_CP072220.1"/>
</dbReference>
<comment type="caution">
    <text evidence="4">The sequence shown here is derived from an EMBL/GenBank/DDBJ whole genome shotgun (WGS) entry which is preliminary data.</text>
</comment>
<dbReference type="Pfam" id="PF13579">
    <property type="entry name" value="Glyco_trans_4_4"/>
    <property type="match status" value="1"/>
</dbReference>
<sequence length="378" mass="42992">MKKIVRITTVSASLRILLKGQLKYMNHYFEVVAISSKEGLSKTLEEQGIKGYAVEMTRKITPFKDLISLFQLIRILLKEKPDIVHTHTPKAGLLGMLAAWIVRVPNRLHTVAGMPLLVARGNKKRLLNFVEKLTYVCATKVYPNSFVMMDIIISLKLAPANKLKVIAQGSSNGIDTSFFTVQNIISKEELRNRWGIGTTDFVFVFVGRIVKDKGINELVRSFVELKKFYNDIRLLLVGGFERELDPLAEDVEDKISKDSFIISVGCQSDVRPFLVMADVLAFPSYREGFPNVVMQAGAMGLPSIVTDINGCNEIIQDGVNGKIIPPKNEKALYEAMKWMYEHHKTKVKEMAQRARPIIVERYEQKKVWEELLKEYKRL</sequence>
<dbReference type="Proteomes" id="UP001222603">
    <property type="component" value="Unassembled WGS sequence"/>
</dbReference>
<evidence type="ECO:0000313" key="3">
    <source>
        <dbReference type="EMBL" id="MDC1902445.1"/>
    </source>
</evidence>
<feature type="domain" description="Glycosyltransferase subfamily 4-like N-terminal" evidence="2">
    <location>
        <begin position="30"/>
        <end position="167"/>
    </location>
</feature>